<sequence length="172" mass="18491">MNIEEWRDVLGDSLAVSLNLPVAPCDRPATTGDAAAHLLDAIAVLEEGPPAHTKDEPAPEIQRLELKIDLLTDLVSSLLADRIPEPAEVLISGAGMVLPAGVLGAGDERVQLYPGQWLAQPLILELGTRVVREGAAGASWGSPDPTLRDALGRWVFRMHRREVARRRMSGGN</sequence>
<name>A0A6M0JSI5_9GAMM</name>
<proteinExistence type="predicted"/>
<protein>
    <recommendedName>
        <fullName evidence="1">Cyclic di-GMP receptor atypical PilZ domain-containing protein</fullName>
    </recommendedName>
</protein>
<dbReference type="Pfam" id="PF16823">
    <property type="entry name" value="tPilZ"/>
    <property type="match status" value="1"/>
</dbReference>
<accession>A0A6M0JSI5</accession>
<evidence type="ECO:0000259" key="1">
    <source>
        <dbReference type="Pfam" id="PF16823"/>
    </source>
</evidence>
<dbReference type="InterPro" id="IPR031800">
    <property type="entry name" value="PilZ_atypical"/>
</dbReference>
<dbReference type="RefSeq" id="WP_164450532.1">
    <property type="nucleotide sequence ID" value="NZ_JAAIJQ010000002.1"/>
</dbReference>
<comment type="caution">
    <text evidence="2">The sequence shown here is derived from an EMBL/GenBank/DDBJ whole genome shotgun (WGS) entry which is preliminary data.</text>
</comment>
<feature type="domain" description="Cyclic di-GMP receptor atypical PilZ" evidence="1">
    <location>
        <begin position="40"/>
        <end position="167"/>
    </location>
</feature>
<dbReference type="Proteomes" id="UP000483379">
    <property type="component" value="Unassembled WGS sequence"/>
</dbReference>
<gene>
    <name evidence="2" type="ORF">G3446_01045</name>
</gene>
<dbReference type="AlphaFoldDB" id="A0A6M0JSI5"/>
<keyword evidence="3" id="KW-1185">Reference proteome</keyword>
<organism evidence="2 3">
    <name type="scientific">Thiorhodococcus minor</name>
    <dbReference type="NCBI Taxonomy" id="57489"/>
    <lineage>
        <taxon>Bacteria</taxon>
        <taxon>Pseudomonadati</taxon>
        <taxon>Pseudomonadota</taxon>
        <taxon>Gammaproteobacteria</taxon>
        <taxon>Chromatiales</taxon>
        <taxon>Chromatiaceae</taxon>
        <taxon>Thiorhodococcus</taxon>
    </lineage>
</organism>
<evidence type="ECO:0000313" key="3">
    <source>
        <dbReference type="Proteomes" id="UP000483379"/>
    </source>
</evidence>
<dbReference type="EMBL" id="JAAIJQ010000002">
    <property type="protein sequence ID" value="NEV60488.1"/>
    <property type="molecule type" value="Genomic_DNA"/>
</dbReference>
<reference evidence="2 3" key="1">
    <citation type="submission" date="2020-02" db="EMBL/GenBank/DDBJ databases">
        <title>Genome sequences of Thiorhodococcus mannitoliphagus and Thiorhodococcus minor, purple sulfur photosynthetic bacteria in the gammaproteobacterial family, Chromatiaceae.</title>
        <authorList>
            <person name="Aviles F.A."/>
            <person name="Meyer T.E."/>
            <person name="Kyndt J.A."/>
        </authorList>
    </citation>
    <scope>NUCLEOTIDE SEQUENCE [LARGE SCALE GENOMIC DNA]</scope>
    <source>
        <strain evidence="2 3">DSM 11518</strain>
    </source>
</reference>
<evidence type="ECO:0000313" key="2">
    <source>
        <dbReference type="EMBL" id="NEV60488.1"/>
    </source>
</evidence>